<protein>
    <submittedName>
        <fullName evidence="1">Uncharacterized protein</fullName>
    </submittedName>
</protein>
<organism evidence="1 2">
    <name type="scientific">Saccharibacillus sacchari</name>
    <dbReference type="NCBI Taxonomy" id="456493"/>
    <lineage>
        <taxon>Bacteria</taxon>
        <taxon>Bacillati</taxon>
        <taxon>Bacillota</taxon>
        <taxon>Bacilli</taxon>
        <taxon>Bacillales</taxon>
        <taxon>Paenibacillaceae</taxon>
        <taxon>Saccharibacillus</taxon>
    </lineage>
</organism>
<evidence type="ECO:0000313" key="1">
    <source>
        <dbReference type="EMBL" id="MEJ8304819.1"/>
    </source>
</evidence>
<proteinExistence type="predicted"/>
<keyword evidence="2" id="KW-1185">Reference proteome</keyword>
<comment type="caution">
    <text evidence="1">The sequence shown here is derived from an EMBL/GenBank/DDBJ whole genome shotgun (WGS) entry which is preliminary data.</text>
</comment>
<accession>A0ACC6PD23</accession>
<name>A0ACC6PD23_9BACL</name>
<reference evidence="1" key="1">
    <citation type="submission" date="2024-03" db="EMBL/GenBank/DDBJ databases">
        <title>Whole genome sequecning of epiphytes from Marcgravia umbellata leaves.</title>
        <authorList>
            <person name="Kumar G."/>
            <person name="Savka M.A."/>
        </authorList>
    </citation>
    <scope>NUCLEOTIDE SEQUENCE</scope>
    <source>
        <strain evidence="1">RIT_BL5</strain>
    </source>
</reference>
<sequence>MVESYVVSGRIIEQRGHVVITVQGGLVSSYDLRYYKLPEGETTQDEEAENSFRSVPSPVVLSKWKRRAFSTPTEHGHKKSANRA</sequence>
<dbReference type="EMBL" id="JBBKAR010000034">
    <property type="protein sequence ID" value="MEJ8304819.1"/>
    <property type="molecule type" value="Genomic_DNA"/>
</dbReference>
<evidence type="ECO:0000313" key="2">
    <source>
        <dbReference type="Proteomes" id="UP001380953"/>
    </source>
</evidence>
<dbReference type="Proteomes" id="UP001380953">
    <property type="component" value="Unassembled WGS sequence"/>
</dbReference>
<gene>
    <name evidence="1" type="ORF">WKI47_13010</name>
</gene>